<dbReference type="EMBL" id="LN733911">
    <property type="protein sequence ID" value="CEP18849.1"/>
    <property type="molecule type" value="Genomic_DNA"/>
</dbReference>
<feature type="region of interest" description="Disordered" evidence="1">
    <location>
        <begin position="158"/>
        <end position="203"/>
    </location>
</feature>
<proteinExistence type="predicted"/>
<dbReference type="Proteomes" id="UP000054107">
    <property type="component" value="Unassembled WGS sequence"/>
</dbReference>
<accession>A0A0B7NV40</accession>
<evidence type="ECO:0000313" key="2">
    <source>
        <dbReference type="EMBL" id="CEP18849.1"/>
    </source>
</evidence>
<organism evidence="2 3">
    <name type="scientific">Parasitella parasitica</name>
    <dbReference type="NCBI Taxonomy" id="35722"/>
    <lineage>
        <taxon>Eukaryota</taxon>
        <taxon>Fungi</taxon>
        <taxon>Fungi incertae sedis</taxon>
        <taxon>Mucoromycota</taxon>
        <taxon>Mucoromycotina</taxon>
        <taxon>Mucoromycetes</taxon>
        <taxon>Mucorales</taxon>
        <taxon>Mucorineae</taxon>
        <taxon>Mucoraceae</taxon>
        <taxon>Parasitella</taxon>
    </lineage>
</organism>
<dbReference type="InterPro" id="IPR010358">
    <property type="entry name" value="BRE"/>
</dbReference>
<evidence type="ECO:0000313" key="3">
    <source>
        <dbReference type="Proteomes" id="UP000054107"/>
    </source>
</evidence>
<keyword evidence="3" id="KW-1185">Reference proteome</keyword>
<dbReference type="AlphaFoldDB" id="A0A0B7NV40"/>
<dbReference type="Pfam" id="PF06113">
    <property type="entry name" value="BRE"/>
    <property type="match status" value="1"/>
</dbReference>
<dbReference type="OrthoDB" id="2381959at2759"/>
<name>A0A0B7NV40_9FUNG</name>
<reference evidence="2 3" key="1">
    <citation type="submission" date="2014-09" db="EMBL/GenBank/DDBJ databases">
        <authorList>
            <person name="Ellenberger Sabrina"/>
        </authorList>
    </citation>
    <scope>NUCLEOTIDE SEQUENCE [LARGE SCALE GENOMIC DNA]</scope>
    <source>
        <strain evidence="2 3">CBS 412.66</strain>
    </source>
</reference>
<evidence type="ECO:0000256" key="1">
    <source>
        <dbReference type="SAM" id="MobiDB-lite"/>
    </source>
</evidence>
<dbReference type="GO" id="GO:0070552">
    <property type="term" value="C:BRISC complex"/>
    <property type="evidence" value="ECO:0007669"/>
    <property type="project" value="InterPro"/>
</dbReference>
<gene>
    <name evidence="2" type="primary">PARPA_13157.1 scaffold 45923</name>
</gene>
<protein>
    <submittedName>
        <fullName evidence="2">Uncharacterized protein</fullName>
    </submittedName>
</protein>
<feature type="compositionally biased region" description="Basic and acidic residues" evidence="1">
    <location>
        <begin position="163"/>
        <end position="188"/>
    </location>
</feature>
<feature type="compositionally biased region" description="Basic residues" evidence="1">
    <location>
        <begin position="189"/>
        <end position="200"/>
    </location>
</feature>
<sequence length="433" mass="50094">MSTVHADKNVSKYLVSAITRLKSLESVNITKKMTSHYNYGTEEPFICDRFQVDLGFKNKSVQCLLFFDSSNYYLPPDIIFERSAIDKAFEIETINALLPARNWDLKNQDCLYDWFKDMISKIKNPPKSPTPPTEPEKPIPSKNWDLFDTMDDFDDDFVVSNKKKPDSADDSLLGKDASKKKRPAVDKSTRRKECKKKHTTSSKQDPLHFDIFDLDQKVTEEETNNYNVGGGKRAKLSDSVYNAGVDLPEEIDPRKKKRKLIQALSKPLAKRSEKEVQWGEEFMRLWKRKLSDYILQSDGQDTGPVTMYMPFEIDQSSEEWLQYSRNKQKSLRKYQTQNSIPLTEKVSRPKPEAPMIVNFDLMSTHLKVKLISVINTDEQKSAGVDHIDITYKFDQQKSVASEAYRIHNDLKKRAIYFHLFQKKAEGVDSALIE</sequence>